<gene>
    <name evidence="2" type="ordered locus">Flexsi_0835</name>
</gene>
<reference evidence="2 3" key="1">
    <citation type="journal article" date="2011" name="Stand. Genomic Sci.">
        <title>Genome sequence of the moderately thermophilic halophile Flexistipes sinusarabici strain (MAS10).</title>
        <authorList>
            <person name="Lapidus A."/>
            <person name="Chertkov O."/>
            <person name="Nolan M."/>
            <person name="Lucas S."/>
            <person name="Hammon N."/>
            <person name="Deshpande S."/>
            <person name="Cheng J.F."/>
            <person name="Tapia R."/>
            <person name="Han C."/>
            <person name="Goodwin L."/>
            <person name="Pitluck S."/>
            <person name="Liolios K."/>
            <person name="Pagani I."/>
            <person name="Ivanova N."/>
            <person name="Huntemann M."/>
            <person name="Mavromatis K."/>
            <person name="Mikhailova N."/>
            <person name="Pati A."/>
            <person name="Chen A."/>
            <person name="Palaniappan K."/>
            <person name="Land M."/>
            <person name="Hauser L."/>
            <person name="Brambilla E.M."/>
            <person name="Rohde M."/>
            <person name="Abt B."/>
            <person name="Spring S."/>
            <person name="Goker M."/>
            <person name="Bristow J."/>
            <person name="Eisen J.A."/>
            <person name="Markowitz V."/>
            <person name="Hugenholtz P."/>
            <person name="Kyrpides N.C."/>
            <person name="Klenk H.P."/>
            <person name="Woyke T."/>
        </authorList>
    </citation>
    <scope>NUCLEOTIDE SEQUENCE [LARGE SCALE GENOMIC DNA]</scope>
    <source>
        <strain evidence="3">DSM 4947 / MAS 10</strain>
    </source>
</reference>
<evidence type="ECO:0000256" key="1">
    <source>
        <dbReference type="SAM" id="Phobius"/>
    </source>
</evidence>
<accession>F8E4S9</accession>
<keyword evidence="1" id="KW-1133">Transmembrane helix</keyword>
<reference evidence="3" key="2">
    <citation type="submission" date="2011-06" db="EMBL/GenBank/DDBJ databases">
        <title>The complete genome of Flexistipes sinusarabici DSM 4947.</title>
        <authorList>
            <person name="Lucas S."/>
            <person name="Han J."/>
            <person name="Lapidus A."/>
            <person name="Bruce D."/>
            <person name="Goodwin L."/>
            <person name="Pitluck S."/>
            <person name="Peters L."/>
            <person name="Kyrpides N."/>
            <person name="Mavromatis K."/>
            <person name="Ivanova N."/>
            <person name="Mikhailova N."/>
            <person name="Chertkov O."/>
            <person name="Detter J.C."/>
            <person name="Tapia R."/>
            <person name="Han C."/>
            <person name="Land M."/>
            <person name="Hauser L."/>
            <person name="Markowitz V."/>
            <person name="Cheng J.-F."/>
            <person name="Hugenholtz P."/>
            <person name="Woyke T."/>
            <person name="Wu D."/>
            <person name="Spring S."/>
            <person name="Schroeder M."/>
            <person name="Brambilla E."/>
            <person name="Klenk H.-P."/>
            <person name="Eisen J.A."/>
        </authorList>
    </citation>
    <scope>NUCLEOTIDE SEQUENCE [LARGE SCALE GENOMIC DNA]</scope>
    <source>
        <strain evidence="3">DSM 4947 / MAS 10</strain>
    </source>
</reference>
<evidence type="ECO:0000313" key="3">
    <source>
        <dbReference type="Proteomes" id="UP000006621"/>
    </source>
</evidence>
<dbReference type="EMBL" id="CP002858">
    <property type="protein sequence ID" value="AEI14499.1"/>
    <property type="molecule type" value="Genomic_DNA"/>
</dbReference>
<keyword evidence="1" id="KW-0812">Transmembrane</keyword>
<keyword evidence="3" id="KW-1185">Reference proteome</keyword>
<dbReference type="AlphaFoldDB" id="F8E4S9"/>
<sequence length="122" mass="13667">MSATNPSEDEDLLKGIAAAMDTLVIIGDILYNVTDKPMKLSKDYINDLFPQYESALISYNIPDATITRLNKNLSALNTAVYILTGENFDSIRADFEDFKNDLGYSDNQITESEIENYILSLN</sequence>
<dbReference type="Proteomes" id="UP000006621">
    <property type="component" value="Chromosome"/>
</dbReference>
<name>F8E4S9_FLESM</name>
<organism evidence="2 3">
    <name type="scientific">Flexistipes sinusarabici (strain ATCC 49648 / DSM 4947 / MAS 10)</name>
    <dbReference type="NCBI Taxonomy" id="717231"/>
    <lineage>
        <taxon>Bacteria</taxon>
        <taxon>Pseudomonadati</taxon>
        <taxon>Deferribacterota</taxon>
        <taxon>Deferribacteres</taxon>
        <taxon>Deferribacterales</taxon>
        <taxon>Flexistipitaceae</taxon>
        <taxon>Flexistipes</taxon>
    </lineage>
</organism>
<keyword evidence="1" id="KW-0472">Membrane</keyword>
<dbReference type="KEGG" id="fsi:Flexsi_0835"/>
<dbReference type="HOGENOM" id="CLU_2023317_0_0_0"/>
<dbReference type="RefSeq" id="WP_013885992.1">
    <property type="nucleotide sequence ID" value="NC_015672.1"/>
</dbReference>
<proteinExistence type="predicted"/>
<evidence type="ECO:0000313" key="2">
    <source>
        <dbReference type="EMBL" id="AEI14499.1"/>
    </source>
</evidence>
<protein>
    <submittedName>
        <fullName evidence="2">Uncharacterized protein</fullName>
    </submittedName>
</protein>
<feature type="transmembrane region" description="Helical" evidence="1">
    <location>
        <begin position="12"/>
        <end position="33"/>
    </location>
</feature>